<evidence type="ECO:0008006" key="3">
    <source>
        <dbReference type="Google" id="ProtNLM"/>
    </source>
</evidence>
<gene>
    <name evidence="1" type="ORF">HR45_13495</name>
</gene>
<dbReference type="Proteomes" id="UP000029264">
    <property type="component" value="Unassembled WGS sequence"/>
</dbReference>
<dbReference type="OrthoDB" id="6264785at2"/>
<accession>A0A094JAV4</accession>
<name>A0A094JAV4_9GAMM</name>
<evidence type="ECO:0000313" key="2">
    <source>
        <dbReference type="Proteomes" id="UP000029264"/>
    </source>
</evidence>
<dbReference type="AlphaFoldDB" id="A0A094JAV4"/>
<dbReference type="InterPro" id="IPR022090">
    <property type="entry name" value="DUF3634"/>
</dbReference>
<organism evidence="1 2">
    <name type="scientific">Shewanella mangrovi</name>
    <dbReference type="NCBI Taxonomy" id="1515746"/>
    <lineage>
        <taxon>Bacteria</taxon>
        <taxon>Pseudomonadati</taxon>
        <taxon>Pseudomonadota</taxon>
        <taxon>Gammaproteobacteria</taxon>
        <taxon>Alteromonadales</taxon>
        <taxon>Shewanellaceae</taxon>
        <taxon>Shewanella</taxon>
    </lineage>
</organism>
<evidence type="ECO:0000313" key="1">
    <source>
        <dbReference type="EMBL" id="KFZ37045.1"/>
    </source>
</evidence>
<dbReference type="EMBL" id="JPEO01000010">
    <property type="protein sequence ID" value="KFZ37045.1"/>
    <property type="molecule type" value="Genomic_DNA"/>
</dbReference>
<dbReference type="Pfam" id="PF12321">
    <property type="entry name" value="DUF3634"/>
    <property type="match status" value="1"/>
</dbReference>
<protein>
    <recommendedName>
        <fullName evidence="3">DUF3634 domain-containing protein</fullName>
    </recommendedName>
</protein>
<reference evidence="1 2" key="1">
    <citation type="submission" date="2014-06" db="EMBL/GenBank/DDBJ databases">
        <title>Shewanella sp. YQH10.</title>
        <authorList>
            <person name="Liu Y."/>
            <person name="Zeng R."/>
        </authorList>
    </citation>
    <scope>NUCLEOTIDE SEQUENCE [LARGE SCALE GENOMIC DNA]</scope>
    <source>
        <strain evidence="1 2">YQH10</strain>
    </source>
</reference>
<dbReference type="eggNOG" id="ENOG502ZVYH">
    <property type="taxonomic scope" value="Bacteria"/>
</dbReference>
<keyword evidence="2" id="KW-1185">Reference proteome</keyword>
<dbReference type="RefSeq" id="WP_162180656.1">
    <property type="nucleotide sequence ID" value="NZ_JPEO01000010.1"/>
</dbReference>
<comment type="caution">
    <text evidence="1">The sequence shown here is derived from an EMBL/GenBank/DDBJ whole genome shotgun (WGS) entry which is preliminary data.</text>
</comment>
<proteinExistence type="predicted"/>
<sequence>MMAEALKLIALLLILLLIYKLVFSRKTQGAIFEMHFKNGRLTQHSGKIPERFAKECRAIAKKGKLTCVVRAENTQPVSLHVSANAGAQYIQQMQAAFPKQQYDTSNAAKAH</sequence>